<dbReference type="Proteomes" id="UP000616151">
    <property type="component" value="Unassembled WGS sequence"/>
</dbReference>
<accession>A0ACC5R5Q7</accession>
<dbReference type="EMBL" id="JAENHL010000007">
    <property type="protein sequence ID" value="MBK1867917.1"/>
    <property type="molecule type" value="Genomic_DNA"/>
</dbReference>
<evidence type="ECO:0000313" key="2">
    <source>
        <dbReference type="Proteomes" id="UP000616151"/>
    </source>
</evidence>
<keyword evidence="2" id="KW-1185">Reference proteome</keyword>
<sequence>MTIAVKSPQDFTHHPTTLRDAMRHLAGSVSVITAGTGEDRTGLTVTSAISLSVEPPTMIVCVNRGASSWPVIQKYRHFCVNILGSTHRDVAERFSGRGGIKGPARYDGASWNTLVTQASVLEDAVAAIDCAVEEFIERHSHAIVIGAVKAITVKGGAPLVYGGGRYGGFI</sequence>
<gene>
    <name evidence="1" type="ORF">JHL16_16290</name>
</gene>
<comment type="caution">
    <text evidence="1">The sequence shown here is derived from an EMBL/GenBank/DDBJ whole genome shotgun (WGS) entry which is preliminary data.</text>
</comment>
<protein>
    <submittedName>
        <fullName evidence="1">Flavin reductase family protein</fullName>
    </submittedName>
</protein>
<name>A0ACC5R5Q7_9HYPH</name>
<reference evidence="1" key="1">
    <citation type="submission" date="2021-01" db="EMBL/GenBank/DDBJ databases">
        <authorList>
            <person name="Sun Q."/>
        </authorList>
    </citation>
    <scope>NUCLEOTIDE SEQUENCE</scope>
    <source>
        <strain evidence="1">YIM B02566</strain>
    </source>
</reference>
<proteinExistence type="predicted"/>
<evidence type="ECO:0000313" key="1">
    <source>
        <dbReference type="EMBL" id="MBK1867917.1"/>
    </source>
</evidence>
<organism evidence="1 2">
    <name type="scientific">Taklimakanibacter albus</name>
    <dbReference type="NCBI Taxonomy" id="2800327"/>
    <lineage>
        <taxon>Bacteria</taxon>
        <taxon>Pseudomonadati</taxon>
        <taxon>Pseudomonadota</taxon>
        <taxon>Alphaproteobacteria</taxon>
        <taxon>Hyphomicrobiales</taxon>
        <taxon>Aestuariivirgaceae</taxon>
        <taxon>Taklimakanibacter</taxon>
    </lineage>
</organism>